<evidence type="ECO:0000259" key="2">
    <source>
        <dbReference type="PROSITE" id="PS50943"/>
    </source>
</evidence>
<dbReference type="SUPFAM" id="SSF47413">
    <property type="entry name" value="lambda repressor-like DNA-binding domains"/>
    <property type="match status" value="1"/>
</dbReference>
<evidence type="ECO:0000313" key="5">
    <source>
        <dbReference type="Proteomes" id="UP000248808"/>
    </source>
</evidence>
<dbReference type="Proteomes" id="UP000316282">
    <property type="component" value="Unassembled WGS sequence"/>
</dbReference>
<evidence type="ECO:0000313" key="3">
    <source>
        <dbReference type="EMBL" id="SQH97657.1"/>
    </source>
</evidence>
<dbReference type="GO" id="GO:0003677">
    <property type="term" value="F:DNA binding"/>
    <property type="evidence" value="ECO:0007669"/>
    <property type="project" value="UniProtKB-KW"/>
</dbReference>
<keyword evidence="1" id="KW-0238">DNA-binding</keyword>
<dbReference type="PANTHER" id="PTHR46558">
    <property type="entry name" value="TRACRIPTIONAL REGULATORY PROTEIN-RELATED-RELATED"/>
    <property type="match status" value="1"/>
</dbReference>
<organism evidence="3 5">
    <name type="scientific">Haemophilus haemolyticus</name>
    <dbReference type="NCBI Taxonomy" id="726"/>
    <lineage>
        <taxon>Bacteria</taxon>
        <taxon>Pseudomonadati</taxon>
        <taxon>Pseudomonadota</taxon>
        <taxon>Gammaproteobacteria</taxon>
        <taxon>Pasteurellales</taxon>
        <taxon>Pasteurellaceae</taxon>
        <taxon>Haemophilus</taxon>
    </lineage>
</organism>
<dbReference type="CDD" id="cd00093">
    <property type="entry name" value="HTH_XRE"/>
    <property type="match status" value="1"/>
</dbReference>
<dbReference type="Proteomes" id="UP000248808">
    <property type="component" value="Chromosome 1"/>
</dbReference>
<dbReference type="GeneID" id="56958155"/>
<reference evidence="3 5" key="1">
    <citation type="submission" date="2018-06" db="EMBL/GenBank/DDBJ databases">
        <authorList>
            <consortium name="Pathogen Informatics"/>
            <person name="Doyle S."/>
        </authorList>
    </citation>
    <scope>NUCLEOTIDE SEQUENCE [LARGE SCALE GENOMIC DNA]</scope>
    <source>
        <strain evidence="3 5">NCTC10839</strain>
    </source>
</reference>
<dbReference type="AlphaFoldDB" id="A0A2X4R3G4"/>
<dbReference type="RefSeq" id="WP_065264791.1">
    <property type="nucleotide sequence ID" value="NZ_CABFLR010000020.1"/>
</dbReference>
<gene>
    <name evidence="4" type="ORF">EUX52_06730</name>
    <name evidence="3" type="ORF">NCTC10839_01577</name>
</gene>
<dbReference type="PANTHER" id="PTHR46558:SF15">
    <property type="entry name" value="HELIX-TURN-HELIX DOMAIN PROTEIN"/>
    <property type="match status" value="1"/>
</dbReference>
<dbReference type="KEGG" id="hhz:NCTC10839_01577"/>
<dbReference type="Pfam" id="PF01381">
    <property type="entry name" value="HTH_3"/>
    <property type="match status" value="1"/>
</dbReference>
<evidence type="ECO:0000313" key="4">
    <source>
        <dbReference type="EMBL" id="TPH21162.1"/>
    </source>
</evidence>
<dbReference type="InterPro" id="IPR001387">
    <property type="entry name" value="Cro/C1-type_HTH"/>
</dbReference>
<dbReference type="PROSITE" id="PS50943">
    <property type="entry name" value="HTH_CROC1"/>
    <property type="match status" value="1"/>
</dbReference>
<dbReference type="EMBL" id="LS483458">
    <property type="protein sequence ID" value="SQH97657.1"/>
    <property type="molecule type" value="Genomic_DNA"/>
</dbReference>
<dbReference type="EMBL" id="SDPD01000008">
    <property type="protein sequence ID" value="TPH21162.1"/>
    <property type="molecule type" value="Genomic_DNA"/>
</dbReference>
<name>A0A2X4R3G4_HAEHA</name>
<dbReference type="InterPro" id="IPR010982">
    <property type="entry name" value="Lambda_DNA-bd_dom_sf"/>
</dbReference>
<feature type="domain" description="HTH cro/C1-type" evidence="2">
    <location>
        <begin position="7"/>
        <end position="61"/>
    </location>
</feature>
<evidence type="ECO:0000313" key="6">
    <source>
        <dbReference type="Proteomes" id="UP000316282"/>
    </source>
</evidence>
<dbReference type="SMART" id="SM00530">
    <property type="entry name" value="HTH_XRE"/>
    <property type="match status" value="1"/>
</dbReference>
<evidence type="ECO:0000256" key="1">
    <source>
        <dbReference type="ARBA" id="ARBA00023125"/>
    </source>
</evidence>
<accession>A0A2X4R3G4</accession>
<protein>
    <submittedName>
        <fullName evidence="3">Anaerobic benzoate catabolism transcriptional regulator</fullName>
    </submittedName>
    <submittedName>
        <fullName evidence="4">XRE family transcriptional regulator</fullName>
    </submittedName>
</protein>
<proteinExistence type="predicted"/>
<dbReference type="Gene3D" id="1.10.260.40">
    <property type="entry name" value="lambda repressor-like DNA-binding domains"/>
    <property type="match status" value="1"/>
</dbReference>
<reference evidence="4 6" key="2">
    <citation type="submission" date="2019-01" db="EMBL/GenBank/DDBJ databases">
        <title>Comparative genomic analysis identifies haemin-independent Haemophilus haemolyticus: a formal re-classification of Haemophilus intermedius.</title>
        <authorList>
            <person name="Harris T.M."/>
            <person name="Price E.P."/>
            <person name="Sarovich D.S."/>
            <person name="Norskov-Lauritsen N."/>
            <person name="Beissbarth J."/>
            <person name="Chang A.B."/>
            <person name="Smith-Vaughan H.C."/>
        </authorList>
    </citation>
    <scope>NUCLEOTIDE SEQUENCE [LARGE SCALE GENOMIC DNA]</scope>
    <source>
        <strain evidence="4 6">60982 B Hi-1</strain>
    </source>
</reference>
<sequence length="127" mass="14640">MNLNQKIRTIREQNALSQEDMATKMNMSVNGYAKIERGETKLRLDKLEQIAQIFNLDIVELLSSDQQNIFLINEHSNLSSNYYGKSSGNDFVIEKLNLIIMHKDELLQKQSDEIASLKKIIALLEQK</sequence>